<dbReference type="Proteomes" id="UP000001072">
    <property type="component" value="Unassembled WGS sequence"/>
</dbReference>
<dbReference type="AlphaFoldDB" id="F4R5T5"/>
<accession>F4R5T5</accession>
<name>F4R5T5_MELLP</name>
<dbReference type="VEuPathDB" id="FungiDB:MELLADRAFT_89345"/>
<proteinExistence type="predicted"/>
<keyword evidence="2" id="KW-1185">Reference proteome</keyword>
<dbReference type="GeneID" id="18935158"/>
<dbReference type="EMBL" id="GL883091">
    <property type="protein sequence ID" value="EGG12096.1"/>
    <property type="molecule type" value="Genomic_DNA"/>
</dbReference>
<evidence type="ECO:0000313" key="1">
    <source>
        <dbReference type="EMBL" id="EGG12096.1"/>
    </source>
</evidence>
<sequence>MLAMCWLGVMPLLRTKPRREMFWVKQMNFKSNFKLTIESIYKLSIQYNKMRH</sequence>
<evidence type="ECO:0000313" key="2">
    <source>
        <dbReference type="Proteomes" id="UP000001072"/>
    </source>
</evidence>
<reference evidence="2" key="1">
    <citation type="journal article" date="2011" name="Proc. Natl. Acad. Sci. U.S.A.">
        <title>Obligate biotrophy features unraveled by the genomic analysis of rust fungi.</title>
        <authorList>
            <person name="Duplessis S."/>
            <person name="Cuomo C.A."/>
            <person name="Lin Y.-C."/>
            <person name="Aerts A."/>
            <person name="Tisserant E."/>
            <person name="Veneault-Fourrey C."/>
            <person name="Joly D.L."/>
            <person name="Hacquard S."/>
            <person name="Amselem J."/>
            <person name="Cantarel B.L."/>
            <person name="Chiu R."/>
            <person name="Coutinho P.M."/>
            <person name="Feau N."/>
            <person name="Field M."/>
            <person name="Frey P."/>
            <person name="Gelhaye E."/>
            <person name="Goldberg J."/>
            <person name="Grabherr M.G."/>
            <person name="Kodira C.D."/>
            <person name="Kohler A."/>
            <person name="Kuees U."/>
            <person name="Lindquist E.A."/>
            <person name="Lucas S.M."/>
            <person name="Mago R."/>
            <person name="Mauceli E."/>
            <person name="Morin E."/>
            <person name="Murat C."/>
            <person name="Pangilinan J.L."/>
            <person name="Park R."/>
            <person name="Pearson M."/>
            <person name="Quesneville H."/>
            <person name="Rouhier N."/>
            <person name="Sakthikumar S."/>
            <person name="Salamov A.A."/>
            <person name="Schmutz J."/>
            <person name="Selles B."/>
            <person name="Shapiro H."/>
            <person name="Tanguay P."/>
            <person name="Tuskan G.A."/>
            <person name="Henrissat B."/>
            <person name="Van de Peer Y."/>
            <person name="Rouze P."/>
            <person name="Ellis J.G."/>
            <person name="Dodds P.N."/>
            <person name="Schein J.E."/>
            <person name="Zhong S."/>
            <person name="Hamelin R.C."/>
            <person name="Grigoriev I.V."/>
            <person name="Szabo L.J."/>
            <person name="Martin F."/>
        </authorList>
    </citation>
    <scope>NUCLEOTIDE SEQUENCE [LARGE SCALE GENOMIC DNA]</scope>
    <source>
        <strain evidence="2">98AG31 / pathotype 3-4-7</strain>
    </source>
</reference>
<dbReference type="HOGENOM" id="CLU_3087729_0_0_1"/>
<dbReference type="KEGG" id="mlr:MELLADRAFT_89345"/>
<gene>
    <name evidence="1" type="ORF">MELLADRAFT_89345</name>
</gene>
<dbReference type="InParanoid" id="F4R5T5"/>
<organism evidence="2">
    <name type="scientific">Melampsora larici-populina (strain 98AG31 / pathotype 3-4-7)</name>
    <name type="common">Poplar leaf rust fungus</name>
    <dbReference type="NCBI Taxonomy" id="747676"/>
    <lineage>
        <taxon>Eukaryota</taxon>
        <taxon>Fungi</taxon>
        <taxon>Dikarya</taxon>
        <taxon>Basidiomycota</taxon>
        <taxon>Pucciniomycotina</taxon>
        <taxon>Pucciniomycetes</taxon>
        <taxon>Pucciniales</taxon>
        <taxon>Melampsoraceae</taxon>
        <taxon>Melampsora</taxon>
    </lineage>
</organism>
<dbReference type="RefSeq" id="XP_007404471.1">
    <property type="nucleotide sequence ID" value="XM_007404409.1"/>
</dbReference>
<protein>
    <submittedName>
        <fullName evidence="1">Uncharacterized protein</fullName>
    </submittedName>
</protein>